<evidence type="ECO:0000313" key="3">
    <source>
        <dbReference type="Proteomes" id="UP000800235"/>
    </source>
</evidence>
<name>A0A9P4NXY4_9PEZI</name>
<organism evidence="2 3">
    <name type="scientific">Tothia fuscella</name>
    <dbReference type="NCBI Taxonomy" id="1048955"/>
    <lineage>
        <taxon>Eukaryota</taxon>
        <taxon>Fungi</taxon>
        <taxon>Dikarya</taxon>
        <taxon>Ascomycota</taxon>
        <taxon>Pezizomycotina</taxon>
        <taxon>Dothideomycetes</taxon>
        <taxon>Pleosporomycetidae</taxon>
        <taxon>Venturiales</taxon>
        <taxon>Cylindrosympodiaceae</taxon>
        <taxon>Tothia</taxon>
    </lineage>
</organism>
<keyword evidence="3" id="KW-1185">Reference proteome</keyword>
<reference evidence="2" key="1">
    <citation type="journal article" date="2020" name="Stud. Mycol.">
        <title>101 Dothideomycetes genomes: a test case for predicting lifestyles and emergence of pathogens.</title>
        <authorList>
            <person name="Haridas S."/>
            <person name="Albert R."/>
            <person name="Binder M."/>
            <person name="Bloem J."/>
            <person name="Labutti K."/>
            <person name="Salamov A."/>
            <person name="Andreopoulos B."/>
            <person name="Baker S."/>
            <person name="Barry K."/>
            <person name="Bills G."/>
            <person name="Bluhm B."/>
            <person name="Cannon C."/>
            <person name="Castanera R."/>
            <person name="Culley D."/>
            <person name="Daum C."/>
            <person name="Ezra D."/>
            <person name="Gonzalez J."/>
            <person name="Henrissat B."/>
            <person name="Kuo A."/>
            <person name="Liang C."/>
            <person name="Lipzen A."/>
            <person name="Lutzoni F."/>
            <person name="Magnuson J."/>
            <person name="Mondo S."/>
            <person name="Nolan M."/>
            <person name="Ohm R."/>
            <person name="Pangilinan J."/>
            <person name="Park H.-J."/>
            <person name="Ramirez L."/>
            <person name="Alfaro M."/>
            <person name="Sun H."/>
            <person name="Tritt A."/>
            <person name="Yoshinaga Y."/>
            <person name="Zwiers L.-H."/>
            <person name="Turgeon B."/>
            <person name="Goodwin S."/>
            <person name="Spatafora J."/>
            <person name="Crous P."/>
            <person name="Grigoriev I."/>
        </authorList>
    </citation>
    <scope>NUCLEOTIDE SEQUENCE</scope>
    <source>
        <strain evidence="2">CBS 130266</strain>
    </source>
</reference>
<evidence type="ECO:0000313" key="2">
    <source>
        <dbReference type="EMBL" id="KAF2434469.1"/>
    </source>
</evidence>
<accession>A0A9P4NXY4</accession>
<keyword evidence="1" id="KW-0472">Membrane</keyword>
<sequence length="112" mass="13368">MYVAIQYPDTMVTTFQPLIIPLSRIFHFIVFPIFISSKKLYHRIPKFRSWSNQISHLEVKSLIRLQQRPHKPLKYYLHLHISNTHTHTYLDKSPKVICVTALPTFHQTHTFV</sequence>
<keyword evidence="1" id="KW-0812">Transmembrane</keyword>
<evidence type="ECO:0000256" key="1">
    <source>
        <dbReference type="SAM" id="Phobius"/>
    </source>
</evidence>
<dbReference type="AlphaFoldDB" id="A0A9P4NXY4"/>
<protein>
    <submittedName>
        <fullName evidence="2">Uncharacterized protein</fullName>
    </submittedName>
</protein>
<gene>
    <name evidence="2" type="ORF">EJ08DRAFT_467414</name>
</gene>
<proteinExistence type="predicted"/>
<keyword evidence="1" id="KW-1133">Transmembrane helix</keyword>
<dbReference type="EMBL" id="MU007016">
    <property type="protein sequence ID" value="KAF2434469.1"/>
    <property type="molecule type" value="Genomic_DNA"/>
</dbReference>
<comment type="caution">
    <text evidence="2">The sequence shown here is derived from an EMBL/GenBank/DDBJ whole genome shotgun (WGS) entry which is preliminary data.</text>
</comment>
<dbReference type="Proteomes" id="UP000800235">
    <property type="component" value="Unassembled WGS sequence"/>
</dbReference>
<feature type="transmembrane region" description="Helical" evidence="1">
    <location>
        <begin position="18"/>
        <end position="36"/>
    </location>
</feature>